<reference evidence="1 2" key="1">
    <citation type="journal article" date="2014" name="Genome Announc.">
        <title>Draft Genome Sequence of the Sulfolobales Archaeon AZ1, Obtained through Metagenomic Analysis of a Mexican Hot Spring.</title>
        <authorList>
            <person name="Servin-Garciduenas L.E."/>
            <person name="Martinez-Romero E."/>
        </authorList>
    </citation>
    <scope>NUCLEOTIDE SEQUENCE [LARGE SCALE GENOMIC DNA]</scope>
    <source>
        <strain evidence="1">AZ1-illumnia</strain>
    </source>
</reference>
<evidence type="ECO:0000313" key="1">
    <source>
        <dbReference type="EMBL" id="EWG06373.1"/>
    </source>
</evidence>
<protein>
    <submittedName>
        <fullName evidence="1">Uncharacterized protein</fullName>
    </submittedName>
</protein>
<dbReference type="AlphaFoldDB" id="W7KJG6"/>
<organism evidence="1 2">
    <name type="scientific">Candidatus Aramenus sulfurataquae</name>
    <dbReference type="NCBI Taxonomy" id="1326980"/>
    <lineage>
        <taxon>Archaea</taxon>
        <taxon>Thermoproteota</taxon>
        <taxon>Thermoprotei</taxon>
        <taxon>Sulfolobales</taxon>
        <taxon>Sulfolobaceae</taxon>
        <taxon>Candidatus Aramenus</taxon>
    </lineage>
</organism>
<evidence type="ECO:0000313" key="2">
    <source>
        <dbReference type="Proteomes" id="UP000054284"/>
    </source>
</evidence>
<keyword evidence="2" id="KW-1185">Reference proteome</keyword>
<gene>
    <name evidence="1" type="ORF">ASUL_09889</name>
</gene>
<sequence length="146" mass="17125">MTFVVDPKLVLNVINFLMGIYKIRVNTKFELNPNSKIRAVYYPRTNTITFINPIETTPYHEYGHAVYHNLRLGYKSDSETFAQRFSTMWLTLNKTGFRCIKCGSQAFIPARPRGSKNFYDIWLICLNCGQTYRLQEPDKVVRHHNP</sequence>
<proteinExistence type="predicted"/>
<dbReference type="Proteomes" id="UP000054284">
    <property type="component" value="Unassembled WGS sequence"/>
</dbReference>
<accession>W7KJG6</accession>
<dbReference type="EMBL" id="ASRH01000034">
    <property type="protein sequence ID" value="EWG06373.1"/>
    <property type="molecule type" value="Genomic_DNA"/>
</dbReference>
<comment type="caution">
    <text evidence="1">The sequence shown here is derived from an EMBL/GenBank/DDBJ whole genome shotgun (WGS) entry which is preliminary data.</text>
</comment>
<name>W7KJG6_9CREN</name>